<keyword evidence="1" id="KW-0812">Transmembrane</keyword>
<dbReference type="PANTHER" id="PTHR34351:SF2">
    <property type="entry name" value="DUF58 DOMAIN-CONTAINING PROTEIN"/>
    <property type="match status" value="1"/>
</dbReference>
<comment type="caution">
    <text evidence="3">The sequence shown here is derived from an EMBL/GenBank/DDBJ whole genome shotgun (WGS) entry which is preliminary data.</text>
</comment>
<keyword evidence="1" id="KW-0472">Membrane</keyword>
<name>A0AAP6ZT93_PAEAL</name>
<protein>
    <submittedName>
        <fullName evidence="3">DUF58 domain-containing protein</fullName>
    </submittedName>
</protein>
<feature type="transmembrane region" description="Helical" evidence="1">
    <location>
        <begin position="16"/>
        <end position="35"/>
    </location>
</feature>
<dbReference type="Proteomes" id="UP000552038">
    <property type="component" value="Unassembled WGS sequence"/>
</dbReference>
<evidence type="ECO:0000259" key="2">
    <source>
        <dbReference type="Pfam" id="PF01882"/>
    </source>
</evidence>
<organism evidence="3 4">
    <name type="scientific">Paenibacillus alvei</name>
    <name type="common">Bacillus alvei</name>
    <dbReference type="NCBI Taxonomy" id="44250"/>
    <lineage>
        <taxon>Bacteria</taxon>
        <taxon>Bacillati</taxon>
        <taxon>Bacillota</taxon>
        <taxon>Bacilli</taxon>
        <taxon>Bacillales</taxon>
        <taxon>Paenibacillaceae</taxon>
        <taxon>Paenibacillus</taxon>
    </lineage>
</organism>
<evidence type="ECO:0000256" key="1">
    <source>
        <dbReference type="SAM" id="Phobius"/>
    </source>
</evidence>
<dbReference type="PANTHER" id="PTHR34351">
    <property type="entry name" value="SLR1927 PROTEIN-RELATED"/>
    <property type="match status" value="1"/>
</dbReference>
<reference evidence="3 4" key="1">
    <citation type="submission" date="2020-05" db="EMBL/GenBank/DDBJ databases">
        <title>Whole genome sequencing and identification of novel metabolites from Paenibacillus alvei strain JR949.</title>
        <authorList>
            <person name="Rajendhran J."/>
            <person name="Sree Pranav P."/>
            <person name="Mahalakshmi B."/>
            <person name="Karthikeyan R."/>
        </authorList>
    </citation>
    <scope>NUCLEOTIDE SEQUENCE [LARGE SCALE GENOMIC DNA]</scope>
    <source>
        <strain evidence="3 4">JR949</strain>
    </source>
</reference>
<dbReference type="EMBL" id="JABFOR010000003">
    <property type="protein sequence ID" value="NOJ69799.1"/>
    <property type="molecule type" value="Genomic_DNA"/>
</dbReference>
<feature type="transmembrane region" description="Helical" evidence="1">
    <location>
        <begin position="41"/>
        <end position="63"/>
    </location>
</feature>
<dbReference type="AlphaFoldDB" id="A0AAP6ZT93"/>
<feature type="domain" description="DUF58" evidence="2">
    <location>
        <begin position="214"/>
        <end position="282"/>
    </location>
</feature>
<evidence type="ECO:0000313" key="4">
    <source>
        <dbReference type="Proteomes" id="UP000552038"/>
    </source>
</evidence>
<dbReference type="RefSeq" id="WP_171415129.1">
    <property type="nucleotide sequence ID" value="NZ_JABFOR010000003.1"/>
</dbReference>
<evidence type="ECO:0000313" key="3">
    <source>
        <dbReference type="EMBL" id="NOJ69799.1"/>
    </source>
</evidence>
<dbReference type="Pfam" id="PF01882">
    <property type="entry name" value="DUF58"/>
    <property type="match status" value="1"/>
</dbReference>
<proteinExistence type="predicted"/>
<sequence>MLNKSQRIWKSKGSRLRTIAAVALMYVSCLFYFLFQGGKTSVMLFAMATVLLFYWIVVLFGGIRKVQGQRAIGDGSGVFFPAQSQLFITLRVTVPGFMPIPYIVVHDDLHRFGISYSTIESAIALGAGRSAAITYRTPALARGYYEFVPTSCISRDLFGLFEQNGVLNAPSTFYVTPSVVAIPRWTLAERQAGQGSHATSSVRRHRESSQQNGVREYVYGDKLSRIHWNATAKTGTLKTRQFDPESPSPIVLVLDCRASSYEGNKSGAEQRFEVAVSAMASLVQYGAQCQRPTYVAAIGVRLVWWSAEQAQPGVASFQKWMSTVQLESASTEDNEKLLVALTEQASLLRGSTLAFISGHTTSDVLLYTRTLSKFGCSGSFIHVKGHVSVEKSIEHNESRQSLVHLLATQRLHYIPLIHAEELPKLLGGGAV</sequence>
<accession>A0AAP6ZT93</accession>
<gene>
    <name evidence="3" type="ORF">HMI46_04430</name>
</gene>
<keyword evidence="1" id="KW-1133">Transmembrane helix</keyword>
<dbReference type="InterPro" id="IPR002881">
    <property type="entry name" value="DUF58"/>
</dbReference>